<feature type="transmembrane region" description="Helical" evidence="1">
    <location>
        <begin position="47"/>
        <end position="66"/>
    </location>
</feature>
<dbReference type="InterPro" id="IPR026961">
    <property type="entry name" value="PGG_dom"/>
</dbReference>
<evidence type="ECO:0000259" key="2">
    <source>
        <dbReference type="Pfam" id="PF13962"/>
    </source>
</evidence>
<protein>
    <recommendedName>
        <fullName evidence="2">PGG domain-containing protein</fullName>
    </recommendedName>
</protein>
<dbReference type="EMBL" id="KK198759">
    <property type="protein sequence ID" value="KCW62741.1"/>
    <property type="molecule type" value="Genomic_DNA"/>
</dbReference>
<keyword evidence="1" id="KW-0812">Transmembrane</keyword>
<dbReference type="InParanoid" id="A0A059BA05"/>
<dbReference type="AlphaFoldDB" id="A0A059BA05"/>
<evidence type="ECO:0000256" key="1">
    <source>
        <dbReference type="SAM" id="Phobius"/>
    </source>
</evidence>
<proteinExistence type="predicted"/>
<gene>
    <name evidence="3" type="ORF">EUGRSUZ_G00332</name>
</gene>
<keyword evidence="1" id="KW-1133">Transmembrane helix</keyword>
<sequence length="122" mass="13417">MASKFPKTYKLFVYCNTMTFHLSLSVILLLLDRMSRCQTVFGKVPTRMATMFVGLLFAMPVVIMNNDTKKSPMYPKAGIVVFVQVIEGSHDTSGSAINVAAVYENVSVEASGSNVPHEVRPP</sequence>
<dbReference type="Pfam" id="PF13962">
    <property type="entry name" value="PGG"/>
    <property type="match status" value="1"/>
</dbReference>
<dbReference type="Gramene" id="KCW62741">
    <property type="protein sequence ID" value="KCW62741"/>
    <property type="gene ID" value="EUGRSUZ_G00332"/>
</dbReference>
<organism evidence="3">
    <name type="scientific">Eucalyptus grandis</name>
    <name type="common">Flooded gum</name>
    <dbReference type="NCBI Taxonomy" id="71139"/>
    <lineage>
        <taxon>Eukaryota</taxon>
        <taxon>Viridiplantae</taxon>
        <taxon>Streptophyta</taxon>
        <taxon>Embryophyta</taxon>
        <taxon>Tracheophyta</taxon>
        <taxon>Spermatophyta</taxon>
        <taxon>Magnoliopsida</taxon>
        <taxon>eudicotyledons</taxon>
        <taxon>Gunneridae</taxon>
        <taxon>Pentapetalae</taxon>
        <taxon>rosids</taxon>
        <taxon>malvids</taxon>
        <taxon>Myrtales</taxon>
        <taxon>Myrtaceae</taxon>
        <taxon>Myrtoideae</taxon>
        <taxon>Eucalypteae</taxon>
        <taxon>Eucalyptus</taxon>
    </lineage>
</organism>
<name>A0A059BA05_EUCGR</name>
<keyword evidence="1" id="KW-0472">Membrane</keyword>
<accession>A0A059BA05</accession>
<evidence type="ECO:0000313" key="3">
    <source>
        <dbReference type="EMBL" id="KCW62741.1"/>
    </source>
</evidence>
<reference evidence="3" key="1">
    <citation type="submission" date="2013-07" db="EMBL/GenBank/DDBJ databases">
        <title>The genome of Eucalyptus grandis.</title>
        <authorList>
            <person name="Schmutz J."/>
            <person name="Hayes R."/>
            <person name="Myburg A."/>
            <person name="Tuskan G."/>
            <person name="Grattapaglia D."/>
            <person name="Rokhsar D.S."/>
        </authorList>
    </citation>
    <scope>NUCLEOTIDE SEQUENCE</scope>
    <source>
        <tissue evidence="3">Leaf extractions</tissue>
    </source>
</reference>
<feature type="domain" description="PGG" evidence="2">
    <location>
        <begin position="4"/>
        <end position="59"/>
    </location>
</feature>